<dbReference type="Proteomes" id="UP000639419">
    <property type="component" value="Unassembled WGS sequence"/>
</dbReference>
<proteinExistence type="predicted"/>
<evidence type="ECO:0000313" key="1">
    <source>
        <dbReference type="EMBL" id="NUB18411.1"/>
    </source>
</evidence>
<keyword evidence="2" id="KW-1185">Reference proteome</keyword>
<gene>
    <name evidence="1" type="ORF">GBZ26_04125</name>
</gene>
<accession>A0ABX2KP76</accession>
<reference evidence="1 2" key="1">
    <citation type="submission" date="2019-10" db="EMBL/GenBank/DDBJ databases">
        <title>Genome sequence of Azospirillum formosense CC-Nfb-7.</title>
        <authorList>
            <person name="Ambrosini A."/>
            <person name="Sant'Anna F.H."/>
            <person name="Cassan F.D."/>
            <person name="Souza E.M."/>
            <person name="Passaglia L.M.P."/>
        </authorList>
    </citation>
    <scope>NUCLEOTIDE SEQUENCE [LARGE SCALE GENOMIC DNA]</scope>
    <source>
        <strain evidence="1 2">CC-NFb-7</strain>
    </source>
</reference>
<organism evidence="1 2">
    <name type="scientific">Azospirillum formosense</name>
    <dbReference type="NCBI Taxonomy" id="861533"/>
    <lineage>
        <taxon>Bacteria</taxon>
        <taxon>Pseudomonadati</taxon>
        <taxon>Pseudomonadota</taxon>
        <taxon>Alphaproteobacteria</taxon>
        <taxon>Rhodospirillales</taxon>
        <taxon>Azospirillaceae</taxon>
        <taxon>Azospirillum</taxon>
    </lineage>
</organism>
<evidence type="ECO:0000313" key="2">
    <source>
        <dbReference type="Proteomes" id="UP000639419"/>
    </source>
</evidence>
<comment type="caution">
    <text evidence="1">The sequence shown here is derived from an EMBL/GenBank/DDBJ whole genome shotgun (WGS) entry which is preliminary data.</text>
</comment>
<name>A0ABX2KP76_9PROT</name>
<sequence length="62" mass="6900">MSLERGSKPRLHGLKPLILLGTAGVLIGTLSNRLEIVLSKPRLQWEYSWLSSLSSPLLSWTV</sequence>
<protein>
    <submittedName>
        <fullName evidence="1">Uncharacterized protein</fullName>
    </submittedName>
</protein>
<dbReference type="EMBL" id="WHOR01000016">
    <property type="protein sequence ID" value="NUB18411.1"/>
    <property type="molecule type" value="Genomic_DNA"/>
</dbReference>